<reference evidence="2 3" key="1">
    <citation type="submission" date="2019-07" db="EMBL/GenBank/DDBJ databases">
        <title>Genomics analysis of Aphanomyces spp. identifies a new class of oomycete effector associated with host adaptation.</title>
        <authorList>
            <person name="Gaulin E."/>
        </authorList>
    </citation>
    <scope>NUCLEOTIDE SEQUENCE [LARGE SCALE GENOMIC DNA]</scope>
    <source>
        <strain evidence="2 3">ATCC 201684</strain>
    </source>
</reference>
<feature type="transmembrane region" description="Helical" evidence="1">
    <location>
        <begin position="134"/>
        <end position="154"/>
    </location>
</feature>
<keyword evidence="1" id="KW-0812">Transmembrane</keyword>
<evidence type="ECO:0000313" key="2">
    <source>
        <dbReference type="EMBL" id="KAF0721895.1"/>
    </source>
</evidence>
<evidence type="ECO:0000256" key="1">
    <source>
        <dbReference type="SAM" id="Phobius"/>
    </source>
</evidence>
<accession>A0A6G0W4J8</accession>
<proteinExistence type="predicted"/>
<feature type="transmembrane region" description="Helical" evidence="1">
    <location>
        <begin position="218"/>
        <end position="237"/>
    </location>
</feature>
<dbReference type="Proteomes" id="UP000481153">
    <property type="component" value="Unassembled WGS sequence"/>
</dbReference>
<dbReference type="EMBL" id="VJMJ01000359">
    <property type="protein sequence ID" value="KAF0721895.1"/>
    <property type="molecule type" value="Genomic_DNA"/>
</dbReference>
<comment type="caution">
    <text evidence="2">The sequence shown here is derived from an EMBL/GenBank/DDBJ whole genome shotgun (WGS) entry which is preliminary data.</text>
</comment>
<keyword evidence="1" id="KW-0472">Membrane</keyword>
<keyword evidence="1" id="KW-1133">Transmembrane helix</keyword>
<dbReference type="AlphaFoldDB" id="A0A6G0W4J8"/>
<name>A0A6G0W4J8_9STRA</name>
<feature type="transmembrane region" description="Helical" evidence="1">
    <location>
        <begin position="20"/>
        <end position="42"/>
    </location>
</feature>
<gene>
    <name evidence="2" type="ORF">Ae201684_018831</name>
</gene>
<sequence>MLTRQLHGSGDEIEEPPYMILLYVMALSMSAGMSFSTCFAVFKWRDVVHDAGHGSTYMVFLCLGLWLSIGLARVIVVFLNDREDTLENSTVLYLSIPFEILFNATSLWFIVVAHEIKRRALHTGASYSQCNRMTVYSSCIFGLALCMLVILMALNSSHMMVEEVEYGKPKQVKLVVYAVDIMSWVTMSIRISAVLYGGAVALWLYWKRDRVAMRKLPMALVWIAGLFCILNTPYLLIEPFYDWNIIPAERFPATPSIVKFLTYTSGAILSLVMGLSVAGFDAFFGVYQRTSLSAKTQEELFVLSD</sequence>
<organism evidence="2 3">
    <name type="scientific">Aphanomyces euteiches</name>
    <dbReference type="NCBI Taxonomy" id="100861"/>
    <lineage>
        <taxon>Eukaryota</taxon>
        <taxon>Sar</taxon>
        <taxon>Stramenopiles</taxon>
        <taxon>Oomycota</taxon>
        <taxon>Saprolegniomycetes</taxon>
        <taxon>Saprolegniales</taxon>
        <taxon>Verrucalvaceae</taxon>
        <taxon>Aphanomyces</taxon>
    </lineage>
</organism>
<feature type="transmembrane region" description="Helical" evidence="1">
    <location>
        <begin position="91"/>
        <end position="113"/>
    </location>
</feature>
<dbReference type="VEuPathDB" id="FungiDB:AeMF1_019303"/>
<evidence type="ECO:0000313" key="3">
    <source>
        <dbReference type="Proteomes" id="UP000481153"/>
    </source>
</evidence>
<feature type="transmembrane region" description="Helical" evidence="1">
    <location>
        <begin position="54"/>
        <end position="79"/>
    </location>
</feature>
<protein>
    <submittedName>
        <fullName evidence="2">Uncharacterized protein</fullName>
    </submittedName>
</protein>
<keyword evidence="3" id="KW-1185">Reference proteome</keyword>
<feature type="transmembrane region" description="Helical" evidence="1">
    <location>
        <begin position="257"/>
        <end position="287"/>
    </location>
</feature>
<feature type="transmembrane region" description="Helical" evidence="1">
    <location>
        <begin position="174"/>
        <end position="206"/>
    </location>
</feature>